<dbReference type="InterPro" id="IPR022263">
    <property type="entry name" value="KxYKxGKxW"/>
</dbReference>
<dbReference type="InterPro" id="IPR018392">
    <property type="entry name" value="LysM"/>
</dbReference>
<reference evidence="8 9" key="1">
    <citation type="submission" date="2016-11" db="EMBL/GenBank/DDBJ databases">
        <title>Interaction between Lactobacillus species and yeast in water kefir.</title>
        <authorList>
            <person name="Behr J."/>
            <person name="Xu D."/>
            <person name="Vogel R.F."/>
        </authorList>
    </citation>
    <scope>NUCLEOTIDE SEQUENCE [LARGE SCALE GENOMIC DNA]</scope>
    <source>
        <strain evidence="8 9">TMW 1.1827</strain>
    </source>
</reference>
<dbReference type="Pfam" id="PF19258">
    <property type="entry name" value="KxYKxGKxW_sig"/>
    <property type="match status" value="1"/>
</dbReference>
<dbReference type="AlphaFoldDB" id="A0A3Q8CNV1"/>
<dbReference type="NCBIfam" id="TIGR03715">
    <property type="entry name" value="KxYKxGKxW"/>
    <property type="match status" value="1"/>
</dbReference>
<evidence type="ECO:0000313" key="9">
    <source>
        <dbReference type="Proteomes" id="UP000324497"/>
    </source>
</evidence>
<dbReference type="PROSITE" id="PS51782">
    <property type="entry name" value="LYSM"/>
    <property type="match status" value="7"/>
</dbReference>
<dbReference type="PANTHER" id="PTHR33734">
    <property type="entry name" value="LYSM DOMAIN-CONTAINING GPI-ANCHORED PROTEIN 2"/>
    <property type="match status" value="1"/>
</dbReference>
<evidence type="ECO:0000313" key="8">
    <source>
        <dbReference type="EMBL" id="AUJ31911.1"/>
    </source>
</evidence>
<dbReference type="Gene3D" id="2.10.70.40">
    <property type="entry name" value="peptidoglycan hydrolase"/>
    <property type="match status" value="1"/>
</dbReference>
<dbReference type="Pfam" id="PF01832">
    <property type="entry name" value="Glucosaminidase"/>
    <property type="match status" value="1"/>
</dbReference>
<evidence type="ECO:0000259" key="7">
    <source>
        <dbReference type="PROSITE" id="PS51782"/>
    </source>
</evidence>
<feature type="region of interest" description="Disordered" evidence="6">
    <location>
        <begin position="892"/>
        <end position="913"/>
    </location>
</feature>
<proteinExistence type="inferred from homology"/>
<dbReference type="Gene3D" id="1.10.530.10">
    <property type="match status" value="1"/>
</dbReference>
<dbReference type="GO" id="GO:0042742">
    <property type="term" value="P:defense response to bacterium"/>
    <property type="evidence" value="ECO:0007669"/>
    <property type="project" value="UniProtKB-KW"/>
</dbReference>
<feature type="domain" description="LysM" evidence="7">
    <location>
        <begin position="584"/>
        <end position="628"/>
    </location>
</feature>
<evidence type="ECO:0000256" key="4">
    <source>
        <dbReference type="ARBA" id="ARBA00022729"/>
    </source>
</evidence>
<dbReference type="PRINTS" id="PR01002">
    <property type="entry name" value="FLGFLGJ"/>
</dbReference>
<dbReference type="Gene3D" id="3.10.350.10">
    <property type="entry name" value="LysM domain"/>
    <property type="match status" value="7"/>
</dbReference>
<dbReference type="SUPFAM" id="SSF54106">
    <property type="entry name" value="LysM domain"/>
    <property type="match status" value="7"/>
</dbReference>
<dbReference type="InterPro" id="IPR036779">
    <property type="entry name" value="LysM_dom_sf"/>
</dbReference>
<dbReference type="CDD" id="cd00118">
    <property type="entry name" value="LysM"/>
    <property type="match status" value="7"/>
</dbReference>
<gene>
    <name evidence="8" type="ORF">BSQ50_04660</name>
</gene>
<dbReference type="KEGG" id="lng:BSQ50_04660"/>
<dbReference type="EMBL" id="CP018180">
    <property type="protein sequence ID" value="AUJ31911.1"/>
    <property type="molecule type" value="Genomic_DNA"/>
</dbReference>
<feature type="domain" description="LysM" evidence="7">
    <location>
        <begin position="780"/>
        <end position="824"/>
    </location>
</feature>
<accession>A0A3Q8CNV1</accession>
<feature type="domain" description="LysM" evidence="7">
    <location>
        <begin position="911"/>
        <end position="955"/>
    </location>
</feature>
<dbReference type="GO" id="GO:0008932">
    <property type="term" value="F:lytic endotransglycosylase activity"/>
    <property type="evidence" value="ECO:0007669"/>
    <property type="project" value="TreeGrafter"/>
</dbReference>
<dbReference type="GO" id="GO:0004040">
    <property type="term" value="F:amidase activity"/>
    <property type="evidence" value="ECO:0007669"/>
    <property type="project" value="InterPro"/>
</dbReference>
<evidence type="ECO:0000256" key="2">
    <source>
        <dbReference type="ARBA" id="ARBA00022529"/>
    </source>
</evidence>
<dbReference type="InterPro" id="IPR002901">
    <property type="entry name" value="MGlyc_endo_b_GlcNAc-like_dom"/>
</dbReference>
<keyword evidence="4" id="KW-0732">Signal</keyword>
<dbReference type="Pfam" id="PF01476">
    <property type="entry name" value="LysM"/>
    <property type="match status" value="7"/>
</dbReference>
<keyword evidence="9" id="KW-1185">Reference proteome</keyword>
<dbReference type="PANTHER" id="PTHR33734:SF22">
    <property type="entry name" value="MEMBRANE-BOUND LYTIC MUREIN TRANSGLYCOSYLASE D"/>
    <property type="match status" value="1"/>
</dbReference>
<protein>
    <recommendedName>
        <fullName evidence="5">Peptidoglycan hydrolase</fullName>
    </recommendedName>
</protein>
<comment type="similarity">
    <text evidence="1">Belongs to the glycosyl hydrolase 73 family.</text>
</comment>
<keyword evidence="2" id="KW-0929">Antimicrobial</keyword>
<dbReference type="SMART" id="SM00257">
    <property type="entry name" value="LysM"/>
    <property type="match status" value="7"/>
</dbReference>
<dbReference type="Proteomes" id="UP000324497">
    <property type="component" value="Chromosome"/>
</dbReference>
<keyword evidence="3" id="KW-0081">Bacteriolytic enzyme</keyword>
<evidence type="ECO:0000256" key="6">
    <source>
        <dbReference type="SAM" id="MobiDB-lite"/>
    </source>
</evidence>
<evidence type="ECO:0000256" key="1">
    <source>
        <dbReference type="ARBA" id="ARBA00010266"/>
    </source>
</evidence>
<dbReference type="GO" id="GO:0031640">
    <property type="term" value="P:killing of cells of another organism"/>
    <property type="evidence" value="ECO:0007669"/>
    <property type="project" value="UniProtKB-KW"/>
</dbReference>
<feature type="domain" description="LysM" evidence="7">
    <location>
        <begin position="520"/>
        <end position="564"/>
    </location>
</feature>
<feature type="domain" description="LysM" evidence="7">
    <location>
        <begin position="846"/>
        <end position="890"/>
    </location>
</feature>
<evidence type="ECO:0000256" key="5">
    <source>
        <dbReference type="ARBA" id="ARBA00032108"/>
    </source>
</evidence>
<organism evidence="8 9">
    <name type="scientific">Liquorilactobacillus nagelii</name>
    <dbReference type="NCBI Taxonomy" id="82688"/>
    <lineage>
        <taxon>Bacteria</taxon>
        <taxon>Bacillati</taxon>
        <taxon>Bacillota</taxon>
        <taxon>Bacilli</taxon>
        <taxon>Lactobacillales</taxon>
        <taxon>Lactobacillaceae</taxon>
        <taxon>Liquorilactobacillus</taxon>
    </lineage>
</organism>
<feature type="domain" description="LysM" evidence="7">
    <location>
        <begin position="714"/>
        <end position="758"/>
    </location>
</feature>
<evidence type="ECO:0000256" key="3">
    <source>
        <dbReference type="ARBA" id="ARBA00022638"/>
    </source>
</evidence>
<feature type="region of interest" description="Disordered" evidence="6">
    <location>
        <begin position="47"/>
        <end position="295"/>
    </location>
</feature>
<dbReference type="SMART" id="SM00047">
    <property type="entry name" value="LYZ2"/>
    <property type="match status" value="1"/>
</dbReference>
<sequence>MQDFHDQKNHYKMYKAGKFWTFGLITTMSLCVGLQLKPVHSLAADASTKVSDTSSSSSTDSSASSSSSLEIASSSSTKDSSSSSSSSEAAKTSSSTDGEQSSSAAVTSSTATTSAESVKNSDTNSNKSNTASSTSAEIASSSSTAVNDQTSSSSSSSKADSTSTVSSSATTATSSPTANSAATSSSTEKTADSAATSSSTEKTAESAATSSSTEKTAESAATSSSTEKTAESAATSSSTEKTADSAATSSSTEKTAESAATSSSTAKTASSAATSSSTEKATTTSSTSTTTTTSSSTLAAEIKTLSAQLNSSLTSSNTTTTTESELKAAIAKIMAENTANYSTEVSTFLNEVITGAINGWTKYKILPSLTVSQAILESGWGTSTLASKDHNLFGIKADSSWTGKTATFYTKEYYNGAYHTVSAKFRAYDSYSDSIVDHDKFLIDNSRYSNLIGQTNYLTVTSLISKDGYATDPNYTSSLRTIISEYGLTAWDQLAFKYSGVTVDNTSSSSDSDSSSTSTQYYTVQSGDTLSVIASSHSTTVSNLVSLNSISNPNVIYVGQVLKLSQSTTNSSSSSTSTASTSTGTYTVKSGDTLSGIASSHSTTVSNLVSLNSISNPNVIYVGQVLKLSQSTTNSSSSSTSTTSSSTGTYTVKSGDSLSSIASGHGTTVSNLVSLNSISNPNVIYVGQVLKLSANSTSTSSNKTSSSSTTAASGTYTVKSGDSLSGIASSHGTTVSSLASLNNISNTNLIYVGQVLKLSANSTSTSSNKTSSSSTTAASGTYTVKSGDTLYGIAANNNTSVSSLVSLNSITDPDNIYVGQVLKLSSSSSSSKVTTTTSSSSTKTSGSYTIKSGDTLYQIAIANGLSVSQLASLNNISDPNEVYVGQVLKLSGSSSSSKTTTSSSSKSTNSSSYTIKSGDTLYEIALEHGMSYSQLAALNNISNANEIYVGQTLKF</sequence>
<feature type="domain" description="LysM" evidence="7">
    <location>
        <begin position="648"/>
        <end position="692"/>
    </location>
</feature>
<name>A0A3Q8CNV1_9LACO</name>
<dbReference type="RefSeq" id="WP_148126561.1">
    <property type="nucleotide sequence ID" value="NZ_CP018180.1"/>
</dbReference>